<dbReference type="RefSeq" id="WP_044644885.1">
    <property type="nucleotide sequence ID" value="NZ_JTHP01000004.1"/>
</dbReference>
<evidence type="ECO:0000313" key="3">
    <source>
        <dbReference type="EMBL" id="KJD46966.1"/>
    </source>
</evidence>
<keyword evidence="3" id="KW-0540">Nuclease</keyword>
<dbReference type="PANTHER" id="PTHR34039">
    <property type="entry name" value="UPF0102 PROTEIN YRAN"/>
    <property type="match status" value="1"/>
</dbReference>
<keyword evidence="3" id="KW-0255">Endonuclease</keyword>
<dbReference type="InterPro" id="IPR003509">
    <property type="entry name" value="UPF0102_YraN-like"/>
</dbReference>
<evidence type="ECO:0000313" key="4">
    <source>
        <dbReference type="Proteomes" id="UP000032534"/>
    </source>
</evidence>
<dbReference type="Gene3D" id="3.40.1350.10">
    <property type="match status" value="1"/>
</dbReference>
<reference evidence="3 4" key="1">
    <citation type="submission" date="2014-11" db="EMBL/GenBank/DDBJ databases">
        <title>Draft Genome Sequences of Paenibacillus polymyxa NRRL B-30509 and Paenibacillus terrae NRRL B-30644, Strains from a Poultry Environment that Produce Tridecaptin A and Paenicidins.</title>
        <authorList>
            <person name="van Belkum M.J."/>
            <person name="Lohans C.T."/>
            <person name="Vederas J.C."/>
        </authorList>
    </citation>
    <scope>NUCLEOTIDE SEQUENCE [LARGE SCALE GENOMIC DNA]</scope>
    <source>
        <strain evidence="3 4">NRRL B-30644</strain>
    </source>
</reference>
<accession>A0A0D7X6H0</accession>
<evidence type="ECO:0000256" key="1">
    <source>
        <dbReference type="ARBA" id="ARBA00006738"/>
    </source>
</evidence>
<gene>
    <name evidence="3" type="ORF">QD47_03935</name>
</gene>
<comment type="similarity">
    <text evidence="1 2">Belongs to the UPF0102 family.</text>
</comment>
<dbReference type="GO" id="GO:0004519">
    <property type="term" value="F:endonuclease activity"/>
    <property type="evidence" value="ECO:0007669"/>
    <property type="project" value="UniProtKB-KW"/>
</dbReference>
<organism evidence="3 4">
    <name type="scientific">Paenibacillus terrae</name>
    <dbReference type="NCBI Taxonomy" id="159743"/>
    <lineage>
        <taxon>Bacteria</taxon>
        <taxon>Bacillati</taxon>
        <taxon>Bacillota</taxon>
        <taxon>Bacilli</taxon>
        <taxon>Bacillales</taxon>
        <taxon>Paenibacillaceae</taxon>
        <taxon>Paenibacillus</taxon>
    </lineage>
</organism>
<sequence length="127" mass="14333">MRNDMRTGGKDQRKSKGALGEQVAASFLENLGYRIIERNWQCRSGEMDLIAAQEDILVFIEVRSRSSSNYGTPAESITARKITQVRQTAAVYLHMNGIEDVPIRFDMISVRLVDETAVVTEHIIEAF</sequence>
<comment type="caution">
    <text evidence="3">The sequence shown here is derived from an EMBL/GenBank/DDBJ whole genome shotgun (WGS) entry which is preliminary data.</text>
</comment>
<dbReference type="NCBIfam" id="NF009154">
    <property type="entry name" value="PRK12497.3-3"/>
    <property type="match status" value="1"/>
</dbReference>
<protein>
    <recommendedName>
        <fullName evidence="2">UPF0102 protein QD47_03935</fullName>
    </recommendedName>
</protein>
<dbReference type="PANTHER" id="PTHR34039:SF1">
    <property type="entry name" value="UPF0102 PROTEIN YRAN"/>
    <property type="match status" value="1"/>
</dbReference>
<dbReference type="CDD" id="cd20736">
    <property type="entry name" value="PoNe_Nuclease"/>
    <property type="match status" value="1"/>
</dbReference>
<dbReference type="InterPro" id="IPR011335">
    <property type="entry name" value="Restrct_endonuc-II-like"/>
</dbReference>
<dbReference type="Proteomes" id="UP000032534">
    <property type="component" value="Unassembled WGS sequence"/>
</dbReference>
<keyword evidence="4" id="KW-1185">Reference proteome</keyword>
<name>A0A0D7X6H0_9BACL</name>
<dbReference type="InterPro" id="IPR011856">
    <property type="entry name" value="tRNA_endonuc-like_dom_sf"/>
</dbReference>
<dbReference type="Pfam" id="PF02021">
    <property type="entry name" value="UPF0102"/>
    <property type="match status" value="1"/>
</dbReference>
<dbReference type="PATRIC" id="fig|159743.3.peg.847"/>
<dbReference type="HAMAP" id="MF_00048">
    <property type="entry name" value="UPF0102"/>
    <property type="match status" value="1"/>
</dbReference>
<dbReference type="NCBIfam" id="NF009150">
    <property type="entry name" value="PRK12497.1-3"/>
    <property type="match status" value="1"/>
</dbReference>
<keyword evidence="3" id="KW-0378">Hydrolase</keyword>
<dbReference type="SUPFAM" id="SSF52980">
    <property type="entry name" value="Restriction endonuclease-like"/>
    <property type="match status" value="1"/>
</dbReference>
<dbReference type="AlphaFoldDB" id="A0A0D7X6H0"/>
<dbReference type="EMBL" id="JTHP01000004">
    <property type="protein sequence ID" value="KJD46966.1"/>
    <property type="molecule type" value="Genomic_DNA"/>
</dbReference>
<dbReference type="OrthoDB" id="9802516at2"/>
<proteinExistence type="inferred from homology"/>
<evidence type="ECO:0000256" key="2">
    <source>
        <dbReference type="HAMAP-Rule" id="MF_00048"/>
    </source>
</evidence>
<dbReference type="NCBIfam" id="TIGR00252">
    <property type="entry name" value="YraN family protein"/>
    <property type="match status" value="1"/>
</dbReference>
<dbReference type="GO" id="GO:0003676">
    <property type="term" value="F:nucleic acid binding"/>
    <property type="evidence" value="ECO:0007669"/>
    <property type="project" value="InterPro"/>
</dbReference>